<dbReference type="Gene3D" id="3.40.50.1820">
    <property type="entry name" value="alpha/beta hydrolase"/>
    <property type="match status" value="1"/>
</dbReference>
<gene>
    <name evidence="9" type="ORF">B0I35DRAFT_359083</name>
</gene>
<evidence type="ECO:0000313" key="10">
    <source>
        <dbReference type="Proteomes" id="UP000813444"/>
    </source>
</evidence>
<keyword evidence="3" id="KW-0479">Metal-binding</keyword>
<evidence type="ECO:0000313" key="9">
    <source>
        <dbReference type="EMBL" id="KAH7309650.1"/>
    </source>
</evidence>
<sequence length="528" mass="57158">MELFAGLGKACSSSAFASLPPVFGTEVVSVQADIVTNFTEYSFLRLTHPPILATDLSFCNVTVTYTHPGLNDAINVETWLPLGDWNERLYAAGGGGFGAGRFFLPYNSLVGALAEGYATVTSDAGLGFAADAINPSAWALKSHGNVDLHLLQNFGSSSLGEMATFAKSILEEFYGSKPQFSYFNGCSQGGRQGMALAQRYPEAFDGILAGAPGFHFPRVAAAIEWSQQFMNELNEYPRECEMDAITEAAVETCDGLDGAVDGIISFPTECMQSFNPMDLVGNTIDCWSTGSSMEISRAAGLVVQATWNGIADADGRSVWDGYHPGTNITGKLGFVQAPAVTTCREDGSCTGNLALSIGKSWLRLFAAKDPDFDVSHLTREEFLRLVRQSDREFASFLATDDADLSPFQKSGGKLLSWHGLMDDAVPPRPIEKYYEQVSQTVPETQSFYKHFSIPGLGHCGGGLGGQPIALFEQLRAWVEEGVEPHNTPVSYNSPNGEAWERIACPYPQKAMPSDGCEDYHTVDCWECK</sequence>
<evidence type="ECO:0000256" key="2">
    <source>
        <dbReference type="ARBA" id="ARBA00022487"/>
    </source>
</evidence>
<protein>
    <recommendedName>
        <fullName evidence="8">Carboxylic ester hydrolase</fullName>
        <ecNumber evidence="8">3.1.1.-</ecNumber>
    </recommendedName>
</protein>
<comment type="caution">
    <text evidence="9">The sequence shown here is derived from an EMBL/GenBank/DDBJ whole genome shotgun (WGS) entry which is preliminary data.</text>
</comment>
<keyword evidence="2" id="KW-0719">Serine esterase</keyword>
<keyword evidence="10" id="KW-1185">Reference proteome</keyword>
<dbReference type="PANTHER" id="PTHR33938">
    <property type="entry name" value="FERULOYL ESTERASE B-RELATED"/>
    <property type="match status" value="1"/>
</dbReference>
<evidence type="ECO:0000256" key="3">
    <source>
        <dbReference type="ARBA" id="ARBA00022723"/>
    </source>
</evidence>
<dbReference type="GO" id="GO:0046872">
    <property type="term" value="F:metal ion binding"/>
    <property type="evidence" value="ECO:0007669"/>
    <property type="project" value="UniProtKB-KW"/>
</dbReference>
<dbReference type="GO" id="GO:0030600">
    <property type="term" value="F:feruloyl esterase activity"/>
    <property type="evidence" value="ECO:0007669"/>
    <property type="project" value="UniProtKB-ARBA"/>
</dbReference>
<dbReference type="SUPFAM" id="SSF53474">
    <property type="entry name" value="alpha/beta-Hydrolases"/>
    <property type="match status" value="1"/>
</dbReference>
<dbReference type="PANTHER" id="PTHR33938:SF13">
    <property type="entry name" value="CARBOXYLIC ESTER HYDROLASE"/>
    <property type="match status" value="1"/>
</dbReference>
<dbReference type="OrthoDB" id="3039123at2759"/>
<evidence type="ECO:0000256" key="4">
    <source>
        <dbReference type="ARBA" id="ARBA00022729"/>
    </source>
</evidence>
<dbReference type="Proteomes" id="UP000813444">
    <property type="component" value="Unassembled WGS sequence"/>
</dbReference>
<evidence type="ECO:0000256" key="7">
    <source>
        <dbReference type="ARBA" id="ARBA00023157"/>
    </source>
</evidence>
<keyword evidence="6" id="KW-0106">Calcium</keyword>
<comment type="similarity">
    <text evidence="1 8">Belongs to the tannase family.</text>
</comment>
<evidence type="ECO:0000256" key="1">
    <source>
        <dbReference type="ARBA" id="ARBA00006249"/>
    </source>
</evidence>
<evidence type="ECO:0000256" key="6">
    <source>
        <dbReference type="ARBA" id="ARBA00022837"/>
    </source>
</evidence>
<dbReference type="EC" id="3.1.1.-" evidence="8"/>
<evidence type="ECO:0000256" key="5">
    <source>
        <dbReference type="ARBA" id="ARBA00022801"/>
    </source>
</evidence>
<dbReference type="InterPro" id="IPR029058">
    <property type="entry name" value="AB_hydrolase_fold"/>
</dbReference>
<dbReference type="EMBL" id="JAGPNK010000013">
    <property type="protein sequence ID" value="KAH7309650.1"/>
    <property type="molecule type" value="Genomic_DNA"/>
</dbReference>
<proteinExistence type="inferred from homology"/>
<evidence type="ECO:0000256" key="8">
    <source>
        <dbReference type="RuleBase" id="RU361238"/>
    </source>
</evidence>
<dbReference type="AlphaFoldDB" id="A0A8K0SH10"/>
<keyword evidence="4" id="KW-0732">Signal</keyword>
<reference evidence="9" key="1">
    <citation type="journal article" date="2021" name="Nat. Commun.">
        <title>Genetic determinants of endophytism in the Arabidopsis root mycobiome.</title>
        <authorList>
            <person name="Mesny F."/>
            <person name="Miyauchi S."/>
            <person name="Thiergart T."/>
            <person name="Pickel B."/>
            <person name="Atanasova L."/>
            <person name="Karlsson M."/>
            <person name="Huettel B."/>
            <person name="Barry K.W."/>
            <person name="Haridas S."/>
            <person name="Chen C."/>
            <person name="Bauer D."/>
            <person name="Andreopoulos W."/>
            <person name="Pangilinan J."/>
            <person name="LaButti K."/>
            <person name="Riley R."/>
            <person name="Lipzen A."/>
            <person name="Clum A."/>
            <person name="Drula E."/>
            <person name="Henrissat B."/>
            <person name="Kohler A."/>
            <person name="Grigoriev I.V."/>
            <person name="Martin F.M."/>
            <person name="Hacquard S."/>
        </authorList>
    </citation>
    <scope>NUCLEOTIDE SEQUENCE</scope>
    <source>
        <strain evidence="9">MPI-CAGE-CH-0235</strain>
    </source>
</reference>
<keyword evidence="5 8" id="KW-0378">Hydrolase</keyword>
<accession>A0A8K0SH10</accession>
<organism evidence="9 10">
    <name type="scientific">Stachybotrys elegans</name>
    <dbReference type="NCBI Taxonomy" id="80388"/>
    <lineage>
        <taxon>Eukaryota</taxon>
        <taxon>Fungi</taxon>
        <taxon>Dikarya</taxon>
        <taxon>Ascomycota</taxon>
        <taxon>Pezizomycotina</taxon>
        <taxon>Sordariomycetes</taxon>
        <taxon>Hypocreomycetidae</taxon>
        <taxon>Hypocreales</taxon>
        <taxon>Stachybotryaceae</taxon>
        <taxon>Stachybotrys</taxon>
    </lineage>
</organism>
<dbReference type="Pfam" id="PF07519">
    <property type="entry name" value="Tannase"/>
    <property type="match status" value="1"/>
</dbReference>
<dbReference type="InterPro" id="IPR011118">
    <property type="entry name" value="Tannase/feruloyl_esterase"/>
</dbReference>
<keyword evidence="7" id="KW-1015">Disulfide bond</keyword>
<name>A0A8K0SH10_9HYPO</name>